<keyword evidence="4" id="KW-1185">Reference proteome</keyword>
<evidence type="ECO:0000256" key="2">
    <source>
        <dbReference type="SAM" id="Phobius"/>
    </source>
</evidence>
<reference evidence="3 4" key="1">
    <citation type="submission" date="2014-12" db="EMBL/GenBank/DDBJ databases">
        <title>Complete genome sequence of Francisella guanzhouensis strain 08HL01032 isolated from air-conditioning system in China.</title>
        <authorList>
            <person name="Svensson D."/>
            <person name="Ohrman C."/>
            <person name="Backman S."/>
            <person name="Karlsson E."/>
            <person name="Nilsson E."/>
            <person name="Bystrom M."/>
            <person name="Larkeryd A."/>
            <person name="Stenberg P."/>
            <person name="Scholtz H.C."/>
            <person name="Forsman M."/>
            <person name="Sjodin A."/>
        </authorList>
    </citation>
    <scope>NUCLEOTIDE SEQUENCE [LARGE SCALE GENOMIC DNA]</scope>
    <source>
        <strain evidence="3 4">08HL01032</strain>
    </source>
</reference>
<dbReference type="InterPro" id="IPR014161">
    <property type="entry name" value="Tol-Pal_TolA"/>
</dbReference>
<accession>A0A0A8E3K6</accession>
<dbReference type="OrthoDB" id="5625889at2"/>
<dbReference type="KEGG" id="fgu:SD28_00195"/>
<gene>
    <name evidence="3" type="ORF">SD28_00195</name>
</gene>
<dbReference type="RefSeq" id="WP_039122924.1">
    <property type="nucleotide sequence ID" value="NZ_CP010427.1"/>
</dbReference>
<dbReference type="AlphaFoldDB" id="A0A0A8E3K6"/>
<dbReference type="NCBIfam" id="TIGR02794">
    <property type="entry name" value="tolA_full"/>
    <property type="match status" value="1"/>
</dbReference>
<name>A0A0A8E3K6_9GAMM</name>
<proteinExistence type="predicted"/>
<keyword evidence="2" id="KW-1133">Transmembrane helix</keyword>
<keyword evidence="2" id="KW-0472">Membrane</keyword>
<dbReference type="GO" id="GO:0043213">
    <property type="term" value="P:bacteriocin transport"/>
    <property type="evidence" value="ECO:0007669"/>
    <property type="project" value="InterPro"/>
</dbReference>
<dbReference type="HOGENOM" id="CLU_077112_0_0_6"/>
<dbReference type="EMBL" id="CP010427">
    <property type="protein sequence ID" value="AJC48192.1"/>
    <property type="molecule type" value="Genomic_DNA"/>
</dbReference>
<evidence type="ECO:0000256" key="1">
    <source>
        <dbReference type="SAM" id="Coils"/>
    </source>
</evidence>
<keyword evidence="2" id="KW-0812">Transmembrane</keyword>
<feature type="coiled-coil region" evidence="1">
    <location>
        <begin position="75"/>
        <end position="196"/>
    </location>
</feature>
<dbReference type="GO" id="GO:0016020">
    <property type="term" value="C:membrane"/>
    <property type="evidence" value="ECO:0007669"/>
    <property type="project" value="InterPro"/>
</dbReference>
<keyword evidence="1" id="KW-0175">Coiled coil</keyword>
<evidence type="ECO:0000313" key="4">
    <source>
        <dbReference type="Proteomes" id="UP000031104"/>
    </source>
</evidence>
<organism evidence="3 4">
    <name type="scientific">Allofrancisella guangzhouensis</name>
    <dbReference type="NCBI Taxonomy" id="594679"/>
    <lineage>
        <taxon>Bacteria</taxon>
        <taxon>Pseudomonadati</taxon>
        <taxon>Pseudomonadota</taxon>
        <taxon>Gammaproteobacteria</taxon>
        <taxon>Thiotrichales</taxon>
        <taxon>Francisellaceae</taxon>
        <taxon>Allofrancisella</taxon>
    </lineage>
</organism>
<evidence type="ECO:0000313" key="3">
    <source>
        <dbReference type="EMBL" id="AJC48192.1"/>
    </source>
</evidence>
<feature type="transmembrane region" description="Helical" evidence="2">
    <location>
        <begin position="22"/>
        <end position="45"/>
    </location>
</feature>
<protein>
    <submittedName>
        <fullName evidence="3">Gramicidin synthase</fullName>
    </submittedName>
</protein>
<dbReference type="GO" id="GO:0019534">
    <property type="term" value="F:toxin transmembrane transporter activity"/>
    <property type="evidence" value="ECO:0007669"/>
    <property type="project" value="InterPro"/>
</dbReference>
<dbReference type="STRING" id="594679.SD28_00195"/>
<sequence>MANLNYNGFLGYFRKQIDKNPFIVKAILIHVGIVAVLYVLSYISLLKFDSTVRLQAEVAKVSKQMQVIQATSITSNELENQVNTYEQHQQKLRQIEEGVKKAKEQAIIKAKEEAKRKAEAEKLRVEQEEKAKIEAQKKVKEEAKRKAEAERHKLEQEKKAKLEAEAKKAAELKARKERLAKAEAAAKKQIEQNQAQSAIVSYISEYKDRIGANWIKDPCRGIDSLPDAIIRNGQFIKLTGTSGDYRCDTSMIDAIKNTTPPIISNNVARKTILAENVRFEFEF</sequence>
<dbReference type="Proteomes" id="UP000031104">
    <property type="component" value="Chromosome"/>
</dbReference>